<evidence type="ECO:0000256" key="2">
    <source>
        <dbReference type="ARBA" id="ARBA00022884"/>
    </source>
</evidence>
<keyword evidence="3" id="KW-0396">Initiation factor</keyword>
<evidence type="ECO:0000313" key="7">
    <source>
        <dbReference type="Proteomes" id="UP000241769"/>
    </source>
</evidence>
<dbReference type="PROSITE" id="PS50832">
    <property type="entry name" value="S1_IF1_TYPE"/>
    <property type="match status" value="1"/>
</dbReference>
<dbReference type="InterPro" id="IPR039294">
    <property type="entry name" value="EIF1AD"/>
</dbReference>
<dbReference type="GO" id="GO:0003723">
    <property type="term" value="F:RNA binding"/>
    <property type="evidence" value="ECO:0007669"/>
    <property type="project" value="UniProtKB-KW"/>
</dbReference>
<evidence type="ECO:0000259" key="5">
    <source>
        <dbReference type="PROSITE" id="PS50832"/>
    </source>
</evidence>
<dbReference type="STRING" id="1890364.A0A2P6NJP0"/>
<feature type="compositionally biased region" description="Acidic residues" evidence="4">
    <location>
        <begin position="115"/>
        <end position="124"/>
    </location>
</feature>
<proteinExistence type="inferred from homology"/>
<feature type="region of interest" description="Disordered" evidence="4">
    <location>
        <begin position="102"/>
        <end position="154"/>
    </location>
</feature>
<organism evidence="6 7">
    <name type="scientific">Planoprotostelium fungivorum</name>
    <dbReference type="NCBI Taxonomy" id="1890364"/>
    <lineage>
        <taxon>Eukaryota</taxon>
        <taxon>Amoebozoa</taxon>
        <taxon>Evosea</taxon>
        <taxon>Variosea</taxon>
        <taxon>Cavosteliida</taxon>
        <taxon>Cavosteliaceae</taxon>
        <taxon>Planoprotostelium</taxon>
    </lineage>
</organism>
<dbReference type="OrthoDB" id="1738325at2759"/>
<comment type="similarity">
    <text evidence="1">Belongs to the EIF1AD family.</text>
</comment>
<dbReference type="InterPro" id="IPR001253">
    <property type="entry name" value="TIF_eIF-1A"/>
</dbReference>
<feature type="compositionally biased region" description="Acidic residues" evidence="4">
    <location>
        <begin position="136"/>
        <end position="154"/>
    </location>
</feature>
<dbReference type="Gene3D" id="2.40.50.140">
    <property type="entry name" value="Nucleic acid-binding proteins"/>
    <property type="match status" value="1"/>
</dbReference>
<reference evidence="6 7" key="1">
    <citation type="journal article" date="2018" name="Genome Biol. Evol.">
        <title>Multiple Roots of Fruiting Body Formation in Amoebozoa.</title>
        <authorList>
            <person name="Hillmann F."/>
            <person name="Forbes G."/>
            <person name="Novohradska S."/>
            <person name="Ferling I."/>
            <person name="Riege K."/>
            <person name="Groth M."/>
            <person name="Westermann M."/>
            <person name="Marz M."/>
            <person name="Spaller T."/>
            <person name="Winckler T."/>
            <person name="Schaap P."/>
            <person name="Glockner G."/>
        </authorList>
    </citation>
    <scope>NUCLEOTIDE SEQUENCE [LARGE SCALE GENOMIC DNA]</scope>
    <source>
        <strain evidence="6 7">Jena</strain>
    </source>
</reference>
<dbReference type="FunCoup" id="A0A2P6NJP0">
    <property type="interactions" value="529"/>
</dbReference>
<dbReference type="InterPro" id="IPR012340">
    <property type="entry name" value="NA-bd_OB-fold"/>
</dbReference>
<accession>A0A2P6NJP0</accession>
<keyword evidence="7" id="KW-1185">Reference proteome</keyword>
<dbReference type="InParanoid" id="A0A2P6NJP0"/>
<evidence type="ECO:0000256" key="4">
    <source>
        <dbReference type="SAM" id="MobiDB-lite"/>
    </source>
</evidence>
<dbReference type="SMART" id="SM00652">
    <property type="entry name" value="eIF1a"/>
    <property type="match status" value="1"/>
</dbReference>
<dbReference type="Proteomes" id="UP000241769">
    <property type="component" value="Unassembled WGS sequence"/>
</dbReference>
<dbReference type="AlphaFoldDB" id="A0A2P6NJP0"/>
<sequence length="154" mass="17944">MSHSRKHLRDAHLNSYPEPKENEQIARVIDLRGANMCDVELSQDGSSIAVIPTRFRKLIWIKKGHYLIVKVPTDYKAQCMVEHVLSDDQIEHLIDAKLWPDKFPIGTTTKATKEEENEEEEEDDMLRNPNHRVLEESSDDDDEEDDEEEEEDNT</sequence>
<dbReference type="GO" id="GO:0005634">
    <property type="term" value="C:nucleus"/>
    <property type="evidence" value="ECO:0007669"/>
    <property type="project" value="TreeGrafter"/>
</dbReference>
<dbReference type="GO" id="GO:0003743">
    <property type="term" value="F:translation initiation factor activity"/>
    <property type="evidence" value="ECO:0007669"/>
    <property type="project" value="UniProtKB-UniRule"/>
</dbReference>
<evidence type="ECO:0000313" key="6">
    <source>
        <dbReference type="EMBL" id="PRP84157.1"/>
    </source>
</evidence>
<protein>
    <recommendedName>
        <fullName evidence="5">S1-like domain-containing protein</fullName>
    </recommendedName>
</protein>
<evidence type="ECO:0000256" key="1">
    <source>
        <dbReference type="ARBA" id="ARBA00007340"/>
    </source>
</evidence>
<evidence type="ECO:0000256" key="3">
    <source>
        <dbReference type="PROSITE-ProRule" id="PRU00181"/>
    </source>
</evidence>
<gene>
    <name evidence="6" type="ORF">PROFUN_04148</name>
</gene>
<dbReference type="SUPFAM" id="SSF50249">
    <property type="entry name" value="Nucleic acid-binding proteins"/>
    <property type="match status" value="1"/>
</dbReference>
<keyword evidence="3" id="KW-0648">Protein biosynthesis</keyword>
<dbReference type="PANTHER" id="PTHR21641">
    <property type="entry name" value="TRANSLATION INITIATION FACTOR-RELATED"/>
    <property type="match status" value="1"/>
</dbReference>
<comment type="caution">
    <text evidence="6">The sequence shown here is derived from an EMBL/GenBank/DDBJ whole genome shotgun (WGS) entry which is preliminary data.</text>
</comment>
<name>A0A2P6NJP0_9EUKA</name>
<dbReference type="Pfam" id="PF01176">
    <property type="entry name" value="eIF-1a"/>
    <property type="match status" value="1"/>
</dbReference>
<keyword evidence="2" id="KW-0694">RNA-binding</keyword>
<dbReference type="InterPro" id="IPR006196">
    <property type="entry name" value="RNA-binding_domain_S1_IF1"/>
</dbReference>
<dbReference type="PANTHER" id="PTHR21641:SF0">
    <property type="entry name" value="RNA-BINDING PROTEIN EIF1AD-RELATED"/>
    <property type="match status" value="1"/>
</dbReference>
<dbReference type="EMBL" id="MDYQ01000069">
    <property type="protein sequence ID" value="PRP84157.1"/>
    <property type="molecule type" value="Genomic_DNA"/>
</dbReference>
<feature type="domain" description="S1-like" evidence="5">
    <location>
        <begin position="17"/>
        <end position="70"/>
    </location>
</feature>